<reference evidence="2" key="1">
    <citation type="submission" date="2020-05" db="EMBL/GenBank/DDBJ databases">
        <title>WGS assembly of Panicum virgatum.</title>
        <authorList>
            <person name="Lovell J.T."/>
            <person name="Jenkins J."/>
            <person name="Shu S."/>
            <person name="Juenger T.E."/>
            <person name="Schmutz J."/>
        </authorList>
    </citation>
    <scope>NUCLEOTIDE SEQUENCE</scope>
    <source>
        <strain evidence="2">AP13</strain>
    </source>
</reference>
<comment type="caution">
    <text evidence="2">The sequence shown here is derived from an EMBL/GenBank/DDBJ whole genome shotgun (WGS) entry which is preliminary data.</text>
</comment>
<evidence type="ECO:0000256" key="1">
    <source>
        <dbReference type="SAM" id="MobiDB-lite"/>
    </source>
</evidence>
<accession>A0A8T0USD5</accession>
<feature type="region of interest" description="Disordered" evidence="1">
    <location>
        <begin position="68"/>
        <end position="91"/>
    </location>
</feature>
<evidence type="ECO:0000313" key="2">
    <source>
        <dbReference type="EMBL" id="KAG2625207.1"/>
    </source>
</evidence>
<feature type="compositionally biased region" description="Basic residues" evidence="1">
    <location>
        <begin position="68"/>
        <end position="86"/>
    </location>
</feature>
<evidence type="ECO:0000313" key="3">
    <source>
        <dbReference type="Proteomes" id="UP000823388"/>
    </source>
</evidence>
<dbReference type="EMBL" id="CM029041">
    <property type="protein sequence ID" value="KAG2625207.1"/>
    <property type="molecule type" value="Genomic_DNA"/>
</dbReference>
<dbReference type="AlphaFoldDB" id="A0A8T0USD5"/>
<organism evidence="2 3">
    <name type="scientific">Panicum virgatum</name>
    <name type="common">Blackwell switchgrass</name>
    <dbReference type="NCBI Taxonomy" id="38727"/>
    <lineage>
        <taxon>Eukaryota</taxon>
        <taxon>Viridiplantae</taxon>
        <taxon>Streptophyta</taxon>
        <taxon>Embryophyta</taxon>
        <taxon>Tracheophyta</taxon>
        <taxon>Spermatophyta</taxon>
        <taxon>Magnoliopsida</taxon>
        <taxon>Liliopsida</taxon>
        <taxon>Poales</taxon>
        <taxon>Poaceae</taxon>
        <taxon>PACMAD clade</taxon>
        <taxon>Panicoideae</taxon>
        <taxon>Panicodae</taxon>
        <taxon>Paniceae</taxon>
        <taxon>Panicinae</taxon>
        <taxon>Panicum</taxon>
        <taxon>Panicum sect. Hiantes</taxon>
    </lineage>
</organism>
<protein>
    <submittedName>
        <fullName evidence="2">Uncharacterized protein</fullName>
    </submittedName>
</protein>
<sequence>MKYRPPPRPRPGFAPRLARARRRVPTADFSRRPTSMAEAVAPATGIVKRCRNWPPARTTTAPCVARMRPRRRRPAPRVRAQRRSRRHGADADVEALETTILRSKVLDQAQPLGVGVGLGRRVIHHPEETITRGAEDHHTGPSVLAWASAAAAVDPPGCLSEDAAAGLPASSSTSSVAAIELRRSPSPRDAPDLRLPTRSPATTKSDRDLIKSGPHM</sequence>
<proteinExistence type="predicted"/>
<name>A0A8T0USD5_PANVG</name>
<gene>
    <name evidence="2" type="ORF">PVAP13_3KG202000</name>
</gene>
<feature type="region of interest" description="Disordered" evidence="1">
    <location>
        <begin position="160"/>
        <end position="216"/>
    </location>
</feature>
<feature type="region of interest" description="Disordered" evidence="1">
    <location>
        <begin position="1"/>
        <end position="36"/>
    </location>
</feature>
<keyword evidence="3" id="KW-1185">Reference proteome</keyword>
<dbReference type="Proteomes" id="UP000823388">
    <property type="component" value="Chromosome 3K"/>
</dbReference>